<name>A0AAD5UDE3_9FUNG</name>
<keyword evidence="1" id="KW-0677">Repeat</keyword>
<dbReference type="PANTHER" id="PTHR47933">
    <property type="entry name" value="PENTATRICOPEPTIDE REPEAT-CONTAINING PROTEIN 1, MITOCHONDRIAL"/>
    <property type="match status" value="1"/>
</dbReference>
<keyword evidence="3" id="KW-1185">Reference proteome</keyword>
<dbReference type="PANTHER" id="PTHR47933:SF11">
    <property type="entry name" value="PENTATRICOPEPTIDE REPEAT-CONTAINING PROTEIN 2"/>
    <property type="match status" value="1"/>
</dbReference>
<gene>
    <name evidence="2" type="ORF">HK103_006545</name>
</gene>
<dbReference type="AlphaFoldDB" id="A0AAD5UDE3"/>
<dbReference type="GO" id="GO:0003729">
    <property type="term" value="F:mRNA binding"/>
    <property type="evidence" value="ECO:0007669"/>
    <property type="project" value="TreeGrafter"/>
</dbReference>
<dbReference type="InterPro" id="IPR011990">
    <property type="entry name" value="TPR-like_helical_dom_sf"/>
</dbReference>
<dbReference type="EMBL" id="JADGKB010000070">
    <property type="protein sequence ID" value="KAJ3255176.1"/>
    <property type="molecule type" value="Genomic_DNA"/>
</dbReference>
<evidence type="ECO:0000256" key="1">
    <source>
        <dbReference type="ARBA" id="ARBA00022737"/>
    </source>
</evidence>
<organism evidence="2 3">
    <name type="scientific">Boothiomyces macroporosus</name>
    <dbReference type="NCBI Taxonomy" id="261099"/>
    <lineage>
        <taxon>Eukaryota</taxon>
        <taxon>Fungi</taxon>
        <taxon>Fungi incertae sedis</taxon>
        <taxon>Chytridiomycota</taxon>
        <taxon>Chytridiomycota incertae sedis</taxon>
        <taxon>Chytridiomycetes</taxon>
        <taxon>Rhizophydiales</taxon>
        <taxon>Terramycetaceae</taxon>
        <taxon>Boothiomyces</taxon>
    </lineage>
</organism>
<dbReference type="Gene3D" id="1.25.40.10">
    <property type="entry name" value="Tetratricopeptide repeat domain"/>
    <property type="match status" value="1"/>
</dbReference>
<accession>A0AAD5UDE3</accession>
<dbReference type="Proteomes" id="UP001210925">
    <property type="component" value="Unassembled WGS sequence"/>
</dbReference>
<evidence type="ECO:0000313" key="2">
    <source>
        <dbReference type="EMBL" id="KAJ3255176.1"/>
    </source>
</evidence>
<reference evidence="2" key="1">
    <citation type="submission" date="2020-05" db="EMBL/GenBank/DDBJ databases">
        <title>Phylogenomic resolution of chytrid fungi.</title>
        <authorList>
            <person name="Stajich J.E."/>
            <person name="Amses K."/>
            <person name="Simmons R."/>
            <person name="Seto K."/>
            <person name="Myers J."/>
            <person name="Bonds A."/>
            <person name="Quandt C.A."/>
            <person name="Barry K."/>
            <person name="Liu P."/>
            <person name="Grigoriev I."/>
            <person name="Longcore J.E."/>
            <person name="James T.Y."/>
        </authorList>
    </citation>
    <scope>NUCLEOTIDE SEQUENCE</scope>
    <source>
        <strain evidence="2">PLAUS21</strain>
    </source>
</reference>
<comment type="caution">
    <text evidence="2">The sequence shown here is derived from an EMBL/GenBank/DDBJ whole genome shotgun (WGS) entry which is preliminary data.</text>
</comment>
<proteinExistence type="predicted"/>
<protein>
    <submittedName>
        <fullName evidence="2">Uncharacterized protein</fullName>
    </submittedName>
</protein>
<dbReference type="InterPro" id="IPR051240">
    <property type="entry name" value="Mito_RNA-Proc/Resp"/>
</dbReference>
<sequence>MIRVFAGELDLPSVLEFLRKIESKTTALYNSIIKAFLGMNDLEKAGYMYSLVENKDLETELLYLQVRVAKLNDDQVIPYVLSEYQNLQSIYGSSSLDNLHETVLRIIARVDTKKGYEFLKSNPSTKMYNILLDYTETDDIPSIIKEMKPDVQTFQIILERYLSLYQQMKKDDFTFYLEKMRQMNIEPNSSIYSMMVQYLIMNETEYLNLTEFLLENEYEIDPKVINLIMMGINKRIFHIIKEYKLKHGSQPTASSLFDIPEIQRLNRIVQSLFTLHSNQKPSSFIYNEMFKFLCFMQKDVKSLMVKMIQMNISIRFNNLYQYCLTRKWNSHLLPWQRNWNNFQVLTQTTKYQLENVPKPLFYIPKHFEHQMLLAMITSYCQNNKRAVKVQNIYGNPTIRDKHLYKIWKCFGWKADIHPDNYGGFTSIILRYCDLFQYFEIKEKILKEIGNK</sequence>
<evidence type="ECO:0000313" key="3">
    <source>
        <dbReference type="Proteomes" id="UP001210925"/>
    </source>
</evidence>